<dbReference type="EMBL" id="CADCWM010000544">
    <property type="protein sequence ID" value="CAA9567901.1"/>
    <property type="molecule type" value="Genomic_DNA"/>
</dbReference>
<organism evidence="2">
    <name type="scientific">uncultured Thermomicrobiales bacterium</name>
    <dbReference type="NCBI Taxonomy" id="1645740"/>
    <lineage>
        <taxon>Bacteria</taxon>
        <taxon>Pseudomonadati</taxon>
        <taxon>Thermomicrobiota</taxon>
        <taxon>Thermomicrobia</taxon>
        <taxon>Thermomicrobiales</taxon>
        <taxon>environmental samples</taxon>
    </lineage>
</organism>
<sequence>WSRWFNPGNLTPSEADIVRRCSPPWKPFRDRSRLTRRRHRRRSPGTRRPRSERRRGAPR</sequence>
<accession>A0A6J4V4J7</accession>
<name>A0A6J4V4J7_9BACT</name>
<dbReference type="AlphaFoldDB" id="A0A6J4V4J7"/>
<evidence type="ECO:0000256" key="1">
    <source>
        <dbReference type="SAM" id="MobiDB-lite"/>
    </source>
</evidence>
<evidence type="ECO:0000313" key="2">
    <source>
        <dbReference type="EMBL" id="CAA9567901.1"/>
    </source>
</evidence>
<protein>
    <submittedName>
        <fullName evidence="2">Uncharacterized protein</fullName>
    </submittedName>
</protein>
<feature type="non-terminal residue" evidence="2">
    <location>
        <position position="1"/>
    </location>
</feature>
<reference evidence="2" key="1">
    <citation type="submission" date="2020-02" db="EMBL/GenBank/DDBJ databases">
        <authorList>
            <person name="Meier V. D."/>
        </authorList>
    </citation>
    <scope>NUCLEOTIDE SEQUENCE</scope>
    <source>
        <strain evidence="2">AVDCRST_MAG88</strain>
    </source>
</reference>
<proteinExistence type="predicted"/>
<feature type="compositionally biased region" description="Basic residues" evidence="1">
    <location>
        <begin position="34"/>
        <end position="59"/>
    </location>
</feature>
<feature type="region of interest" description="Disordered" evidence="1">
    <location>
        <begin position="20"/>
        <end position="59"/>
    </location>
</feature>
<gene>
    <name evidence="2" type="ORF">AVDCRST_MAG88-2063</name>
</gene>
<feature type="non-terminal residue" evidence="2">
    <location>
        <position position="59"/>
    </location>
</feature>